<evidence type="ECO:0000313" key="5">
    <source>
        <dbReference type="Proteomes" id="UP001152607"/>
    </source>
</evidence>
<feature type="compositionally biased region" description="Low complexity" evidence="2">
    <location>
        <begin position="112"/>
        <end position="122"/>
    </location>
</feature>
<feature type="compositionally biased region" description="Pro residues" evidence="2">
    <location>
        <begin position="242"/>
        <end position="264"/>
    </location>
</feature>
<feature type="domain" description="Ell binding protein Ebp1 C-terminal" evidence="3">
    <location>
        <begin position="522"/>
        <end position="730"/>
    </location>
</feature>
<evidence type="ECO:0000259" key="3">
    <source>
        <dbReference type="Pfam" id="PF21204"/>
    </source>
</evidence>
<feature type="region of interest" description="Disordered" evidence="2">
    <location>
        <begin position="1"/>
        <end position="29"/>
    </location>
</feature>
<feature type="compositionally biased region" description="Basic and acidic residues" evidence="2">
    <location>
        <begin position="218"/>
        <end position="234"/>
    </location>
</feature>
<feature type="compositionally biased region" description="Basic and acidic residues" evidence="2">
    <location>
        <begin position="376"/>
        <end position="392"/>
    </location>
</feature>
<name>A0A9W4UF39_9PLEO</name>
<feature type="compositionally biased region" description="Basic and acidic residues" evidence="2">
    <location>
        <begin position="275"/>
        <end position="287"/>
    </location>
</feature>
<feature type="compositionally biased region" description="Low complexity" evidence="2">
    <location>
        <begin position="471"/>
        <end position="492"/>
    </location>
</feature>
<feature type="compositionally biased region" description="Polar residues" evidence="2">
    <location>
        <begin position="420"/>
        <end position="432"/>
    </location>
</feature>
<organism evidence="4 5">
    <name type="scientific">Periconia digitata</name>
    <dbReference type="NCBI Taxonomy" id="1303443"/>
    <lineage>
        <taxon>Eukaryota</taxon>
        <taxon>Fungi</taxon>
        <taxon>Dikarya</taxon>
        <taxon>Ascomycota</taxon>
        <taxon>Pezizomycotina</taxon>
        <taxon>Dothideomycetes</taxon>
        <taxon>Pleosporomycetidae</taxon>
        <taxon>Pleosporales</taxon>
        <taxon>Massarineae</taxon>
        <taxon>Periconiaceae</taxon>
        <taxon>Periconia</taxon>
    </lineage>
</organism>
<keyword evidence="1" id="KW-0175">Coiled coil</keyword>
<keyword evidence="5" id="KW-1185">Reference proteome</keyword>
<proteinExistence type="predicted"/>
<feature type="region of interest" description="Disordered" evidence="2">
    <location>
        <begin position="100"/>
        <end position="538"/>
    </location>
</feature>
<gene>
    <name evidence="4" type="ORF">PDIGIT_LOCUS6903</name>
</gene>
<protein>
    <recommendedName>
        <fullName evidence="3">Ell binding protein Ebp1 C-terminal domain-containing protein</fullName>
    </recommendedName>
</protein>
<evidence type="ECO:0000256" key="1">
    <source>
        <dbReference type="SAM" id="Coils"/>
    </source>
</evidence>
<dbReference type="Pfam" id="PF21204">
    <property type="entry name" value="Ebp1_C"/>
    <property type="match status" value="1"/>
</dbReference>
<dbReference type="InterPro" id="IPR049403">
    <property type="entry name" value="Ebp1_C"/>
</dbReference>
<feature type="compositionally biased region" description="Polar residues" evidence="2">
    <location>
        <begin position="297"/>
        <end position="306"/>
    </location>
</feature>
<dbReference type="Proteomes" id="UP001152607">
    <property type="component" value="Unassembled WGS sequence"/>
</dbReference>
<comment type="caution">
    <text evidence="4">The sequence shown here is derived from an EMBL/GenBank/DDBJ whole genome shotgun (WGS) entry which is preliminary data.</text>
</comment>
<dbReference type="EMBL" id="CAOQHR010000004">
    <property type="protein sequence ID" value="CAI6333852.1"/>
    <property type="molecule type" value="Genomic_DNA"/>
</dbReference>
<evidence type="ECO:0000256" key="2">
    <source>
        <dbReference type="SAM" id="MobiDB-lite"/>
    </source>
</evidence>
<sequence>MAGPDRPPDTMVPTTTLKRKRLSEEDQAEQDRLDIAFKRIKNNVPDAPYILSTPSLFPYRYHSQQESRAWMMGRLFRPDEEHLQYRTFLFREPYQDCFTLQPGEDNVPEPSRPSSNATSSSSQAPKKKISLSDYKSKQANGVITPGSKKVSPNLPPTKAPSVQINGAKPTPEKRAPENIKKLDVVKTHDRVATESTLPEKPKNPPQKDISKAPATRPHKAEPAETKAAPPDKSDPSNSTPHGLPPLLSPVDPPLANPYGLPPILSPTLPASITEALKDIDMKRERADSNTSNSSSDPRSQVSNVHDSITLKPGPKNMVRERSVSTGAKFPAKSPIPKLSDQTEDPQKLLVKLKYTKKTKDTIKQLLKLPPKPKKQPAVERKEPEETPKDRPSHAQKKPVDVAPGKSKTVPKPGPRRPESSTETVGLKPSSTGVKVGQKRPRPEEDAPQPTASKRPRASSIQEHPNTPKEQVVPSPSLPNKSSSQKSSQSLQVTPRKDKAVGMLRTTSVDGYDSTPGKGSVPSSSKRHEIKASSSASLNKKQADISLLQHASAKWNQKGRELKHECQRVEQEKKEKNQERAAVIGVECILAYMVAYHMQDLGLLLRGRPAGAEGTWITLLPLCASYARLTKDYQHLDGFRSYLAAVIAADICNVLAPRAPNPKAHDSPHALPSADLAKQRSQAMENFAMLSDHYMQMQRHTQEARIRLSMDDMRTVYPKTWAGAESNANLSKMPEKANGVKLSGPYFLPIANDTTPIQAVRFGLEFLHEYCEKAGVDHTIRINLDRPE</sequence>
<feature type="compositionally biased region" description="Polar residues" evidence="2">
    <location>
        <begin position="458"/>
        <end position="468"/>
    </location>
</feature>
<dbReference type="OrthoDB" id="284473at2759"/>
<reference evidence="4" key="1">
    <citation type="submission" date="2023-01" db="EMBL/GenBank/DDBJ databases">
        <authorList>
            <person name="Van Ghelder C."/>
            <person name="Rancurel C."/>
        </authorList>
    </citation>
    <scope>NUCLEOTIDE SEQUENCE</scope>
    <source>
        <strain evidence="4">CNCM I-4278</strain>
    </source>
</reference>
<evidence type="ECO:0000313" key="4">
    <source>
        <dbReference type="EMBL" id="CAI6333852.1"/>
    </source>
</evidence>
<accession>A0A9W4UF39</accession>
<feature type="compositionally biased region" description="Basic and acidic residues" evidence="2">
    <location>
        <begin position="170"/>
        <end position="202"/>
    </location>
</feature>
<feature type="coiled-coil region" evidence="1">
    <location>
        <begin position="551"/>
        <end position="578"/>
    </location>
</feature>
<dbReference type="AlphaFoldDB" id="A0A9W4UF39"/>